<gene>
    <name evidence="1" type="ORF">L211DRAFT_852922</name>
</gene>
<reference evidence="1 2" key="1">
    <citation type="journal article" date="2018" name="Nat. Ecol. Evol.">
        <title>Pezizomycetes genomes reveal the molecular basis of ectomycorrhizal truffle lifestyle.</title>
        <authorList>
            <person name="Murat C."/>
            <person name="Payen T."/>
            <person name="Noel B."/>
            <person name="Kuo A."/>
            <person name="Morin E."/>
            <person name="Chen J."/>
            <person name="Kohler A."/>
            <person name="Krizsan K."/>
            <person name="Balestrini R."/>
            <person name="Da Silva C."/>
            <person name="Montanini B."/>
            <person name="Hainaut M."/>
            <person name="Levati E."/>
            <person name="Barry K.W."/>
            <person name="Belfiori B."/>
            <person name="Cichocki N."/>
            <person name="Clum A."/>
            <person name="Dockter R.B."/>
            <person name="Fauchery L."/>
            <person name="Guy J."/>
            <person name="Iotti M."/>
            <person name="Le Tacon F."/>
            <person name="Lindquist E.A."/>
            <person name="Lipzen A."/>
            <person name="Malagnac F."/>
            <person name="Mello A."/>
            <person name="Molinier V."/>
            <person name="Miyauchi S."/>
            <person name="Poulain J."/>
            <person name="Riccioni C."/>
            <person name="Rubini A."/>
            <person name="Sitrit Y."/>
            <person name="Splivallo R."/>
            <person name="Traeger S."/>
            <person name="Wang M."/>
            <person name="Zifcakova L."/>
            <person name="Wipf D."/>
            <person name="Zambonelli A."/>
            <person name="Paolocci F."/>
            <person name="Nowrousian M."/>
            <person name="Ottonello S."/>
            <person name="Baldrian P."/>
            <person name="Spatafora J.W."/>
            <person name="Henrissat B."/>
            <person name="Nagy L.G."/>
            <person name="Aury J.M."/>
            <person name="Wincker P."/>
            <person name="Grigoriev I.V."/>
            <person name="Bonfante P."/>
            <person name="Martin F.M."/>
        </authorList>
    </citation>
    <scope>NUCLEOTIDE SEQUENCE [LARGE SCALE GENOMIC DNA]</scope>
    <source>
        <strain evidence="1 2">ATCC MYA-4762</strain>
    </source>
</reference>
<name>A0A3N4LE35_9PEZI</name>
<dbReference type="Proteomes" id="UP000267821">
    <property type="component" value="Unassembled WGS sequence"/>
</dbReference>
<dbReference type="EMBL" id="ML121584">
    <property type="protein sequence ID" value="RPB19732.1"/>
    <property type="molecule type" value="Genomic_DNA"/>
</dbReference>
<keyword evidence="2" id="KW-1185">Reference proteome</keyword>
<dbReference type="OrthoDB" id="5450742at2759"/>
<protein>
    <submittedName>
        <fullName evidence="1">Uncharacterized protein</fullName>
    </submittedName>
</protein>
<proteinExistence type="predicted"/>
<accession>A0A3N4LE35</accession>
<organism evidence="1 2">
    <name type="scientific">Terfezia boudieri ATCC MYA-4762</name>
    <dbReference type="NCBI Taxonomy" id="1051890"/>
    <lineage>
        <taxon>Eukaryota</taxon>
        <taxon>Fungi</taxon>
        <taxon>Dikarya</taxon>
        <taxon>Ascomycota</taxon>
        <taxon>Pezizomycotina</taxon>
        <taxon>Pezizomycetes</taxon>
        <taxon>Pezizales</taxon>
        <taxon>Pezizaceae</taxon>
        <taxon>Terfezia</taxon>
    </lineage>
</organism>
<sequence length="276" mass="31091">MPITAVPSIQTPVSQQLAYILSIYPILASILSYSNCSSITSLAHTCRTLHYILSTTIGPLRKPFPGCTGDLRLCTGCQTPVCKSCRQSTIEVQKPATVMAEHGYRHALVCRRIRGSRQFWNARVETQADLIRHKMKQKDFCQLCLPNNWQNRFYGSLSGAFNGQSQRELVIGAYSSTYERYMSDRYGMDPAKERLLLALHVYWESVPQAHTTCMCDGYNAGCPSLPHIVKIEDLPEESELVAFVLLPEALRNLLQDKIPVYIRLSHIRRGNAVQPA</sequence>
<dbReference type="AlphaFoldDB" id="A0A3N4LE35"/>
<evidence type="ECO:0000313" key="2">
    <source>
        <dbReference type="Proteomes" id="UP000267821"/>
    </source>
</evidence>
<evidence type="ECO:0000313" key="1">
    <source>
        <dbReference type="EMBL" id="RPB19732.1"/>
    </source>
</evidence>
<dbReference type="InParanoid" id="A0A3N4LE35"/>